<evidence type="ECO:0000313" key="3">
    <source>
        <dbReference type="EMBL" id="OAH10892.1"/>
    </source>
</evidence>
<dbReference type="AlphaFoldDB" id="A0A177HIV4"/>
<dbReference type="InterPro" id="IPR036736">
    <property type="entry name" value="ACP-like_sf"/>
</dbReference>
<dbReference type="STRING" id="1716141.STSP_57340"/>
<dbReference type="OrthoDB" id="2455700at2"/>
<dbReference type="SUPFAM" id="SSF47336">
    <property type="entry name" value="ACP-like"/>
    <property type="match status" value="1"/>
</dbReference>
<name>A0A177HIV4_9ACTN</name>
<dbReference type="EC" id="3.3.2.1" evidence="3"/>
<feature type="domain" description="Carrier" evidence="2">
    <location>
        <begin position="21"/>
        <end position="95"/>
    </location>
</feature>
<gene>
    <name evidence="3" type="primary">dhbB</name>
    <name evidence="3" type="ORF">STSP_57340</name>
</gene>
<proteinExistence type="predicted"/>
<evidence type="ECO:0000256" key="1">
    <source>
        <dbReference type="SAM" id="MobiDB-lite"/>
    </source>
</evidence>
<dbReference type="Gene3D" id="1.10.1200.10">
    <property type="entry name" value="ACP-like"/>
    <property type="match status" value="1"/>
</dbReference>
<protein>
    <submittedName>
        <fullName evidence="3">Isochorismatase</fullName>
        <ecNumber evidence="3">3.3.2.1</ecNumber>
    </submittedName>
</protein>
<feature type="region of interest" description="Disordered" evidence="1">
    <location>
        <begin position="1"/>
        <end position="21"/>
    </location>
</feature>
<evidence type="ECO:0000259" key="2">
    <source>
        <dbReference type="PROSITE" id="PS50075"/>
    </source>
</evidence>
<keyword evidence="4" id="KW-1185">Reference proteome</keyword>
<dbReference type="Pfam" id="PF00550">
    <property type="entry name" value="PP-binding"/>
    <property type="match status" value="1"/>
</dbReference>
<keyword evidence="3" id="KW-0378">Hydrolase</keyword>
<dbReference type="PATRIC" id="fig|1716141.3.peg.6028"/>
<dbReference type="InterPro" id="IPR009081">
    <property type="entry name" value="PP-bd_ACP"/>
</dbReference>
<sequence>MEATESTGRDGGKTPPAGADPLTRQLLRLMAARCAQQAGPIELAVHEDLVDHDLDSIATMELISAWHRRGIEVGFPELMARPTPGHCRSPLDRRGIANAA</sequence>
<dbReference type="GO" id="GO:0008908">
    <property type="term" value="F:isochorismatase activity"/>
    <property type="evidence" value="ECO:0007669"/>
    <property type="project" value="UniProtKB-EC"/>
</dbReference>
<dbReference type="EMBL" id="LOHS01000117">
    <property type="protein sequence ID" value="OAH10892.1"/>
    <property type="molecule type" value="Genomic_DNA"/>
</dbReference>
<organism evidence="3 4">
    <name type="scientific">Streptomyces jeddahensis</name>
    <dbReference type="NCBI Taxonomy" id="1716141"/>
    <lineage>
        <taxon>Bacteria</taxon>
        <taxon>Bacillati</taxon>
        <taxon>Actinomycetota</taxon>
        <taxon>Actinomycetes</taxon>
        <taxon>Kitasatosporales</taxon>
        <taxon>Streptomycetaceae</taxon>
        <taxon>Streptomyces</taxon>
    </lineage>
</organism>
<dbReference type="Proteomes" id="UP000077381">
    <property type="component" value="Unassembled WGS sequence"/>
</dbReference>
<comment type="caution">
    <text evidence="3">The sequence shown here is derived from an EMBL/GenBank/DDBJ whole genome shotgun (WGS) entry which is preliminary data.</text>
</comment>
<evidence type="ECO:0000313" key="4">
    <source>
        <dbReference type="Proteomes" id="UP000077381"/>
    </source>
</evidence>
<accession>A0A177HIV4</accession>
<dbReference type="RefSeq" id="WP_078067567.1">
    <property type="nucleotide sequence ID" value="NZ_LOHS01000117.1"/>
</dbReference>
<dbReference type="PROSITE" id="PS50075">
    <property type="entry name" value="CARRIER"/>
    <property type="match status" value="1"/>
</dbReference>
<reference evidence="3 4" key="1">
    <citation type="submission" date="2015-12" db="EMBL/GenBank/DDBJ databases">
        <title>Genome sequence of Streptomyces sp. G25.</title>
        <authorList>
            <person name="Poehlein A."/>
            <person name="Roettig A."/>
            <person name="Hiessl S."/>
            <person name="Hauschild P."/>
            <person name="Schauer J."/>
            <person name="Madkour M.H."/>
            <person name="Al-Ansari A.M."/>
            <person name="Almakishah N.H."/>
            <person name="Steinbuechel A."/>
            <person name="Daniel R."/>
        </authorList>
    </citation>
    <scope>NUCLEOTIDE SEQUENCE [LARGE SCALE GENOMIC DNA]</scope>
    <source>
        <strain evidence="4">G25(2015)</strain>
    </source>
</reference>